<evidence type="ECO:0000313" key="2">
    <source>
        <dbReference type="Proteomes" id="UP001216828"/>
    </source>
</evidence>
<dbReference type="Proteomes" id="UP001216828">
    <property type="component" value="Chromosome"/>
</dbReference>
<gene>
    <name evidence="1" type="ORF">K5L94_05945</name>
</gene>
<keyword evidence="2" id="KW-1185">Reference proteome</keyword>
<sequence length="281" mass="32589">MRFNQIQILDTIPRAERNTAMRLYDDLLIRANVFAPSPEVLYQRVESSREALEFLQTMAQRVVESGNIPVLHIECHAGDEGIRFADDTTCTWLELKPYLTELNLATEMNLLVVMASCDGHAITHTVQPVDKAPLFALIGSTCELSPPEIERGFLALYSTLFQTRTASLAFRALCETRPDTYVYRSAEMIFQAVWDYCQQTQETEHGRRLRGEEFVRKYQAYIGPEVTADMVAALYRERNRHFFDLFRRKFFLIDRYPHHEQRFAVVYRAPEDYEAAAPSQE</sequence>
<protein>
    <recommendedName>
        <fullName evidence="3">CHAT domain-containing protein</fullName>
    </recommendedName>
</protein>
<reference evidence="1 2" key="1">
    <citation type="submission" date="2021-08" db="EMBL/GenBank/DDBJ databases">
        <title>Stenotrophomonas forensis sp. nov., isolated from contaminated viral transport media.</title>
        <authorList>
            <person name="Nguyen S.V."/>
            <person name="Edwards D."/>
            <person name="Scott S."/>
            <person name="Doss J."/>
            <person name="Merid S."/>
            <person name="Zelaya E."/>
            <person name="Maza C."/>
            <person name="Mann M."/>
            <person name="Hamilton B."/>
            <person name="Blackwell R."/>
            <person name="Tran A."/>
            <person name="Hauser J."/>
        </authorList>
    </citation>
    <scope>NUCLEOTIDE SEQUENCE [LARGE SCALE GENOMIC DNA]</scope>
    <source>
        <strain evidence="1 2">DFS-20110405</strain>
    </source>
</reference>
<evidence type="ECO:0000313" key="1">
    <source>
        <dbReference type="EMBL" id="WDM64829.1"/>
    </source>
</evidence>
<proteinExistence type="predicted"/>
<name>A0ABY7Y4C8_9GAMM</name>
<dbReference type="EMBL" id="CP082270">
    <property type="protein sequence ID" value="WDM64829.1"/>
    <property type="molecule type" value="Genomic_DNA"/>
</dbReference>
<evidence type="ECO:0008006" key="3">
    <source>
        <dbReference type="Google" id="ProtNLM"/>
    </source>
</evidence>
<accession>A0ABY7Y4C8</accession>
<dbReference type="RefSeq" id="WP_274512217.1">
    <property type="nucleotide sequence ID" value="NZ_CP082270.1"/>
</dbReference>
<organism evidence="1 2">
    <name type="scientific">Stenotrophomonas forensis</name>
    <dbReference type="NCBI Taxonomy" id="2871169"/>
    <lineage>
        <taxon>Bacteria</taxon>
        <taxon>Pseudomonadati</taxon>
        <taxon>Pseudomonadota</taxon>
        <taxon>Gammaproteobacteria</taxon>
        <taxon>Lysobacterales</taxon>
        <taxon>Lysobacteraceae</taxon>
        <taxon>Stenotrophomonas</taxon>
        <taxon>Stenotrophomonas maltophilia group</taxon>
    </lineage>
</organism>